<keyword evidence="4" id="KW-1185">Reference proteome</keyword>
<evidence type="ECO:0000313" key="4">
    <source>
        <dbReference type="Proteomes" id="UP001202328"/>
    </source>
</evidence>
<dbReference type="Gene3D" id="3.30.420.40">
    <property type="match status" value="1"/>
</dbReference>
<dbReference type="InterPro" id="IPR013126">
    <property type="entry name" value="Hsp_70_fam"/>
</dbReference>
<proteinExistence type="predicted"/>
<organism evidence="3 4">
    <name type="scientific">Papaver atlanticum</name>
    <dbReference type="NCBI Taxonomy" id="357466"/>
    <lineage>
        <taxon>Eukaryota</taxon>
        <taxon>Viridiplantae</taxon>
        <taxon>Streptophyta</taxon>
        <taxon>Embryophyta</taxon>
        <taxon>Tracheophyta</taxon>
        <taxon>Spermatophyta</taxon>
        <taxon>Magnoliopsida</taxon>
        <taxon>Ranunculales</taxon>
        <taxon>Papaveraceae</taxon>
        <taxon>Papaveroideae</taxon>
        <taxon>Papaver</taxon>
    </lineage>
</organism>
<dbReference type="SUPFAM" id="SSF53067">
    <property type="entry name" value="Actin-like ATPase domain"/>
    <property type="match status" value="1"/>
</dbReference>
<dbReference type="Proteomes" id="UP001202328">
    <property type="component" value="Unassembled WGS sequence"/>
</dbReference>
<comment type="caution">
    <text evidence="3">The sequence shown here is derived from an EMBL/GenBank/DDBJ whole genome shotgun (WGS) entry which is preliminary data.</text>
</comment>
<sequence length="129" mass="14591">MAAQEENATSDDVSMLPKLKKFNKSQAVGEIENDQETQMDGGNEATSWVAFTDGERLLGAAAKNQHEAAKNQHAANPMRTVFDIKRLTGRNLSVRRRPESLANKRKAIGIWGCKDWQSESWWCLHIEHR</sequence>
<name>A0AAD4T2W4_9MAGN</name>
<dbReference type="InterPro" id="IPR043129">
    <property type="entry name" value="ATPase_NBD"/>
</dbReference>
<reference evidence="3" key="1">
    <citation type="submission" date="2022-04" db="EMBL/GenBank/DDBJ databases">
        <title>A functionally conserved STORR gene fusion in Papaver species that diverged 16.8 million years ago.</title>
        <authorList>
            <person name="Catania T."/>
        </authorList>
    </citation>
    <scope>NUCLEOTIDE SEQUENCE</scope>
    <source>
        <strain evidence="3">S-188037</strain>
    </source>
</reference>
<dbReference type="GO" id="GO:0140662">
    <property type="term" value="F:ATP-dependent protein folding chaperone"/>
    <property type="evidence" value="ECO:0007669"/>
    <property type="project" value="InterPro"/>
</dbReference>
<evidence type="ECO:0000313" key="3">
    <source>
        <dbReference type="EMBL" id="KAI3934255.1"/>
    </source>
</evidence>
<accession>A0AAD4T2W4</accession>
<dbReference type="Pfam" id="PF00012">
    <property type="entry name" value="HSP70"/>
    <property type="match status" value="1"/>
</dbReference>
<evidence type="ECO:0000256" key="2">
    <source>
        <dbReference type="ARBA" id="ARBA00022840"/>
    </source>
</evidence>
<gene>
    <name evidence="3" type="ORF">MKW98_009236</name>
</gene>
<dbReference type="AlphaFoldDB" id="A0AAD4T2W4"/>
<evidence type="ECO:0000256" key="1">
    <source>
        <dbReference type="ARBA" id="ARBA00022741"/>
    </source>
</evidence>
<keyword evidence="1" id="KW-0547">Nucleotide-binding</keyword>
<dbReference type="EMBL" id="JAJJMB010006586">
    <property type="protein sequence ID" value="KAI3934255.1"/>
    <property type="molecule type" value="Genomic_DNA"/>
</dbReference>
<keyword evidence="2" id="KW-0067">ATP-binding</keyword>
<protein>
    <submittedName>
        <fullName evidence="3">Uncharacterized protein</fullName>
    </submittedName>
</protein>
<dbReference type="GO" id="GO:0005524">
    <property type="term" value="F:ATP binding"/>
    <property type="evidence" value="ECO:0007669"/>
    <property type="project" value="UniProtKB-KW"/>
</dbReference>